<keyword evidence="2" id="KW-0004">4Fe-4S</keyword>
<keyword evidence="4" id="KW-0479">Metal-binding</keyword>
<protein>
    <submittedName>
        <fullName evidence="8">Anaerobic ribonucleoside-triphosphate reductase activating protein</fullName>
    </submittedName>
</protein>
<comment type="cofactor">
    <cofactor evidence="1">
        <name>[4Fe-4S] cluster</name>
        <dbReference type="ChEBI" id="CHEBI:49883"/>
    </cofactor>
</comment>
<evidence type="ECO:0000259" key="7">
    <source>
        <dbReference type="PROSITE" id="PS51918"/>
    </source>
</evidence>
<dbReference type="PANTHER" id="PTHR30352:SF13">
    <property type="entry name" value="GLYCYL-RADICAL ENZYME ACTIVATING ENZYME YJJW-RELATED"/>
    <property type="match status" value="1"/>
</dbReference>
<feature type="domain" description="Radical SAM core" evidence="7">
    <location>
        <begin position="13"/>
        <end position="233"/>
    </location>
</feature>
<dbReference type="GO" id="GO:0051539">
    <property type="term" value="F:4 iron, 4 sulfur cluster binding"/>
    <property type="evidence" value="ECO:0007669"/>
    <property type="project" value="UniProtKB-KW"/>
</dbReference>
<dbReference type="NCBIfam" id="TIGR02495">
    <property type="entry name" value="NrdG2"/>
    <property type="match status" value="1"/>
</dbReference>
<evidence type="ECO:0000313" key="9">
    <source>
        <dbReference type="Proteomes" id="UP000228777"/>
    </source>
</evidence>
<accession>A0A2M6Z2M6</accession>
<evidence type="ECO:0000256" key="3">
    <source>
        <dbReference type="ARBA" id="ARBA00022691"/>
    </source>
</evidence>
<dbReference type="SFLD" id="SFLDG01094">
    <property type="entry name" value="Uncharacterised_Radical_SAM_Su"/>
    <property type="match status" value="1"/>
</dbReference>
<evidence type="ECO:0000256" key="5">
    <source>
        <dbReference type="ARBA" id="ARBA00023004"/>
    </source>
</evidence>
<dbReference type="Gene3D" id="3.20.20.70">
    <property type="entry name" value="Aldolase class I"/>
    <property type="match status" value="1"/>
</dbReference>
<keyword evidence="5" id="KW-0408">Iron</keyword>
<keyword evidence="6" id="KW-0411">Iron-sulfur</keyword>
<gene>
    <name evidence="8" type="ORF">COS93_02065</name>
</gene>
<dbReference type="SUPFAM" id="SSF102114">
    <property type="entry name" value="Radical SAM enzymes"/>
    <property type="match status" value="1"/>
</dbReference>
<dbReference type="SFLD" id="SFLDG01067">
    <property type="entry name" value="SPASM/twitch_domain_containing"/>
    <property type="match status" value="1"/>
</dbReference>
<dbReference type="Proteomes" id="UP000228777">
    <property type="component" value="Unassembled WGS sequence"/>
</dbReference>
<dbReference type="InterPro" id="IPR013785">
    <property type="entry name" value="Aldolase_TIM"/>
</dbReference>
<dbReference type="InterPro" id="IPR058240">
    <property type="entry name" value="rSAM_sf"/>
</dbReference>
<proteinExistence type="predicted"/>
<dbReference type="EMBL" id="PEWP01000039">
    <property type="protein sequence ID" value="PIU46636.1"/>
    <property type="molecule type" value="Genomic_DNA"/>
</dbReference>
<dbReference type="PROSITE" id="PS51918">
    <property type="entry name" value="RADICAL_SAM"/>
    <property type="match status" value="1"/>
</dbReference>
<reference evidence="9" key="1">
    <citation type="submission" date="2017-09" db="EMBL/GenBank/DDBJ databases">
        <title>Depth-based differentiation of microbial function through sediment-hosted aquifers and enrichment of novel symbionts in the deep terrestrial subsurface.</title>
        <authorList>
            <person name="Probst A.J."/>
            <person name="Ladd B."/>
            <person name="Jarett J.K."/>
            <person name="Geller-Mcgrath D.E."/>
            <person name="Sieber C.M.K."/>
            <person name="Emerson J.B."/>
            <person name="Anantharaman K."/>
            <person name="Thomas B.C."/>
            <person name="Malmstrom R."/>
            <person name="Stieglmeier M."/>
            <person name="Klingl A."/>
            <person name="Woyke T."/>
            <person name="Ryan C.M."/>
            <person name="Banfield J.F."/>
        </authorList>
    </citation>
    <scope>NUCLEOTIDE SEQUENCE [LARGE SCALE GENOMIC DNA]</scope>
</reference>
<dbReference type="InterPro" id="IPR034457">
    <property type="entry name" value="Organic_radical-activating"/>
</dbReference>
<evidence type="ECO:0000256" key="4">
    <source>
        <dbReference type="ARBA" id="ARBA00022723"/>
    </source>
</evidence>
<dbReference type="SFLD" id="SFLDS00029">
    <property type="entry name" value="Radical_SAM"/>
    <property type="match status" value="1"/>
</dbReference>
<evidence type="ECO:0000256" key="2">
    <source>
        <dbReference type="ARBA" id="ARBA00022485"/>
    </source>
</evidence>
<organism evidence="8 9">
    <name type="scientific">bacterium (Candidatus Gribaldobacteria) CG07_land_8_20_14_0_80_33_18</name>
    <dbReference type="NCBI Taxonomy" id="2014272"/>
    <lineage>
        <taxon>Bacteria</taxon>
        <taxon>Candidatus Gribaldobacteria</taxon>
    </lineage>
</organism>
<sequence>MKIGGLQKTTLIDYPGKVACTVFLIGCNFRCPWCYSPELVLPEKIKNQPRISEKEFFEFLESRQGLLDGCVLCGGEPTIHKNLPDFIKKIKKLGYSVKLDTNGSNPALLKKLIDKKLIDYVAMDIKQTQNSKFKSQKYDKATGVKTDLNKIKKSVEILKNSNIDFEFRTTVALGINTKEDIIEIAKWIGGPKVKYYLQNFLPQKTLDAKFEKIKPYSFEYLKEIQREVAPFFKICQLR</sequence>
<dbReference type="InterPro" id="IPR007197">
    <property type="entry name" value="rSAM"/>
</dbReference>
<dbReference type="GO" id="GO:0003824">
    <property type="term" value="F:catalytic activity"/>
    <property type="evidence" value="ECO:0007669"/>
    <property type="project" value="InterPro"/>
</dbReference>
<dbReference type="AlphaFoldDB" id="A0A2M6Z2M6"/>
<dbReference type="CDD" id="cd01335">
    <property type="entry name" value="Radical_SAM"/>
    <property type="match status" value="1"/>
</dbReference>
<comment type="caution">
    <text evidence="8">The sequence shown here is derived from an EMBL/GenBank/DDBJ whole genome shotgun (WGS) entry which is preliminary data.</text>
</comment>
<keyword evidence="3" id="KW-0949">S-adenosyl-L-methionine</keyword>
<dbReference type="PANTHER" id="PTHR30352">
    <property type="entry name" value="PYRUVATE FORMATE-LYASE-ACTIVATING ENZYME"/>
    <property type="match status" value="1"/>
</dbReference>
<evidence type="ECO:0000256" key="6">
    <source>
        <dbReference type="ARBA" id="ARBA00023014"/>
    </source>
</evidence>
<name>A0A2M6Z2M6_9BACT</name>
<dbReference type="GO" id="GO:0046872">
    <property type="term" value="F:metal ion binding"/>
    <property type="evidence" value="ECO:0007669"/>
    <property type="project" value="UniProtKB-KW"/>
</dbReference>
<dbReference type="InterPro" id="IPR012840">
    <property type="entry name" value="NrdG2"/>
</dbReference>
<dbReference type="Pfam" id="PF04055">
    <property type="entry name" value="Radical_SAM"/>
    <property type="match status" value="1"/>
</dbReference>
<evidence type="ECO:0000313" key="8">
    <source>
        <dbReference type="EMBL" id="PIU46636.1"/>
    </source>
</evidence>
<evidence type="ECO:0000256" key="1">
    <source>
        <dbReference type="ARBA" id="ARBA00001966"/>
    </source>
</evidence>